<keyword evidence="1" id="KW-1133">Transmembrane helix</keyword>
<protein>
    <submittedName>
        <fullName evidence="2">Uncharacterized protein</fullName>
    </submittedName>
</protein>
<name>A0A427V4C6_ACIJO</name>
<accession>A0A427V4C6</accession>
<sequence>MKKIIQTIKDWYRGDDGEPEFNFVTQEYEYKRAPKRHWLAIIISKPVGLFKTILLAIRRNLNTFTTQFFAFLIVILTAGSFYYQYHINNQKHERCPETQADKKSVNIECGK</sequence>
<dbReference type="AlphaFoldDB" id="A0A427V4C6"/>
<evidence type="ECO:0000313" key="3">
    <source>
        <dbReference type="Proteomes" id="UP000277537"/>
    </source>
</evidence>
<keyword evidence="1" id="KW-0812">Transmembrane</keyword>
<feature type="transmembrane region" description="Helical" evidence="1">
    <location>
        <begin position="38"/>
        <end position="58"/>
    </location>
</feature>
<feature type="transmembrane region" description="Helical" evidence="1">
    <location>
        <begin position="64"/>
        <end position="83"/>
    </location>
</feature>
<organism evidence="2 3">
    <name type="scientific">Acinetobacter johnsonii</name>
    <dbReference type="NCBI Taxonomy" id="40214"/>
    <lineage>
        <taxon>Bacteria</taxon>
        <taxon>Pseudomonadati</taxon>
        <taxon>Pseudomonadota</taxon>
        <taxon>Gammaproteobacteria</taxon>
        <taxon>Moraxellales</taxon>
        <taxon>Moraxellaceae</taxon>
        <taxon>Acinetobacter</taxon>
    </lineage>
</organism>
<dbReference type="RefSeq" id="WP_125273131.1">
    <property type="nucleotide sequence ID" value="NZ_RHXE01000001.1"/>
</dbReference>
<comment type="caution">
    <text evidence="2">The sequence shown here is derived from an EMBL/GenBank/DDBJ whole genome shotgun (WGS) entry which is preliminary data.</text>
</comment>
<keyword evidence="1" id="KW-0472">Membrane</keyword>
<proteinExistence type="predicted"/>
<reference evidence="2 3" key="1">
    <citation type="submission" date="2018-10" db="EMBL/GenBank/DDBJ databases">
        <title>Transmission dynamics of multidrug resistant bacteria on intensive care unit surfaces.</title>
        <authorList>
            <person name="D'Souza A.W."/>
            <person name="Potter R.F."/>
            <person name="Wallace M."/>
            <person name="Shupe A."/>
            <person name="Patel S."/>
            <person name="Sun S."/>
            <person name="Gul D."/>
            <person name="Kwon J.H."/>
            <person name="Andleeb S."/>
            <person name="Burnham C.-A.D."/>
            <person name="Dantas G."/>
        </authorList>
    </citation>
    <scope>NUCLEOTIDE SEQUENCE [LARGE SCALE GENOMIC DNA]</scope>
    <source>
        <strain evidence="2 3">AJ_385</strain>
    </source>
</reference>
<dbReference type="Proteomes" id="UP000277537">
    <property type="component" value="Unassembled WGS sequence"/>
</dbReference>
<gene>
    <name evidence="2" type="ORF">EGT73_00880</name>
</gene>
<dbReference type="EMBL" id="RHXE01000001">
    <property type="protein sequence ID" value="RSE27600.1"/>
    <property type="molecule type" value="Genomic_DNA"/>
</dbReference>
<evidence type="ECO:0000256" key="1">
    <source>
        <dbReference type="SAM" id="Phobius"/>
    </source>
</evidence>
<evidence type="ECO:0000313" key="2">
    <source>
        <dbReference type="EMBL" id="RSE27600.1"/>
    </source>
</evidence>